<protein>
    <submittedName>
        <fullName evidence="2">Uncharacterized protein</fullName>
    </submittedName>
</protein>
<sequence length="662" mass="74833">MVDLSHYHVVSRRDDSCSRRACWRFLPHLNPFILDHPLHPPDSKVGFAGPRLRKKRSFTDVLVRDIRTSLMVVVEAVTAAAIVAQRAFYRILIPLHLLDLRFYLKKDMIDCLQKDYHVQPLAARVSLALYSLSARYAYEKSVIGSPVRLFEHLKEMLDCGEHLHVSSEETSTSFLGIVPVHTIVHGAQSAIRHFPYLVLIEEGEKSEIFPHLLFLYKSSMISFYEGHLYLVSSFWDRLRLDSAVDATDGVLVLEEYSAILPFPGPPFSFLCGRTPLTSSLLSYPPLPSPRFDQSLESSRLRGTPNVTAISRSVPEEDGCNVEHDCQTRNSLLVVRCFSNQYEKRRLNIEAFESLVQRVRISQRALINRQDGNQERPASRSIGGSPETFRSSFAADGDSSSCDECTPTCMCARRYPVAADCVQQQGYPRLMLSSFEIERRSCKDWKAAIPVWNESLMAFSRRGLCPMTMEEGDAISHKAWYVCFAFVCIRDGVVPRTYFASRMMIDFLCQMPELPSIFIGLPKLARMESRAAEGVVRAESVKRRRMRRRLIVPSVLAILELYPHSALSGSPCRRASYDDWKVISRISRTSLDIGRFAGSSFVPQSGMDETNGIHAEETFQLGSQSVEQPVEKALAGVRHVRGNPVIITTRTSNVKSVNVCEYE</sequence>
<evidence type="ECO:0000256" key="1">
    <source>
        <dbReference type="SAM" id="MobiDB-lite"/>
    </source>
</evidence>
<name>E2AG53_CAMFO</name>
<evidence type="ECO:0000313" key="3">
    <source>
        <dbReference type="Proteomes" id="UP000000311"/>
    </source>
</evidence>
<keyword evidence="3" id="KW-1185">Reference proteome</keyword>
<dbReference type="AlphaFoldDB" id="E2AG53"/>
<reference evidence="2 3" key="1">
    <citation type="journal article" date="2010" name="Science">
        <title>Genomic comparison of the ants Camponotus floridanus and Harpegnathos saltator.</title>
        <authorList>
            <person name="Bonasio R."/>
            <person name="Zhang G."/>
            <person name="Ye C."/>
            <person name="Mutti N.S."/>
            <person name="Fang X."/>
            <person name="Qin N."/>
            <person name="Donahue G."/>
            <person name="Yang P."/>
            <person name="Li Q."/>
            <person name="Li C."/>
            <person name="Zhang P."/>
            <person name="Huang Z."/>
            <person name="Berger S.L."/>
            <person name="Reinberg D."/>
            <person name="Wang J."/>
            <person name="Liebig J."/>
        </authorList>
    </citation>
    <scope>NUCLEOTIDE SEQUENCE [LARGE SCALE GENOMIC DNA]</scope>
    <source>
        <strain evidence="3">C129</strain>
    </source>
</reference>
<accession>E2AG53</accession>
<gene>
    <name evidence="2" type="ORF">EAG_16225</name>
</gene>
<dbReference type="InParanoid" id="E2AG53"/>
<organism evidence="3">
    <name type="scientific">Camponotus floridanus</name>
    <name type="common">Florida carpenter ant</name>
    <dbReference type="NCBI Taxonomy" id="104421"/>
    <lineage>
        <taxon>Eukaryota</taxon>
        <taxon>Metazoa</taxon>
        <taxon>Ecdysozoa</taxon>
        <taxon>Arthropoda</taxon>
        <taxon>Hexapoda</taxon>
        <taxon>Insecta</taxon>
        <taxon>Pterygota</taxon>
        <taxon>Neoptera</taxon>
        <taxon>Endopterygota</taxon>
        <taxon>Hymenoptera</taxon>
        <taxon>Apocrita</taxon>
        <taxon>Aculeata</taxon>
        <taxon>Formicoidea</taxon>
        <taxon>Formicidae</taxon>
        <taxon>Formicinae</taxon>
        <taxon>Camponotus</taxon>
    </lineage>
</organism>
<feature type="region of interest" description="Disordered" evidence="1">
    <location>
        <begin position="366"/>
        <end position="386"/>
    </location>
</feature>
<dbReference type="EMBL" id="GL439266">
    <property type="protein sequence ID" value="EFN67544.1"/>
    <property type="molecule type" value="Genomic_DNA"/>
</dbReference>
<proteinExistence type="predicted"/>
<evidence type="ECO:0000313" key="2">
    <source>
        <dbReference type="EMBL" id="EFN67544.1"/>
    </source>
</evidence>
<dbReference type="Proteomes" id="UP000000311">
    <property type="component" value="Unassembled WGS sequence"/>
</dbReference>